<feature type="region of interest" description="Disordered" evidence="5">
    <location>
        <begin position="145"/>
        <end position="177"/>
    </location>
</feature>
<evidence type="ECO:0000313" key="8">
    <source>
        <dbReference type="Proteomes" id="UP000568839"/>
    </source>
</evidence>
<accession>A0A841PIE9</accession>
<proteinExistence type="predicted"/>
<feature type="region of interest" description="Disordered" evidence="5">
    <location>
        <begin position="1"/>
        <end position="66"/>
    </location>
</feature>
<keyword evidence="8" id="KW-1185">Reference proteome</keyword>
<dbReference type="AlphaFoldDB" id="A0A841PIE9"/>
<feature type="compositionally biased region" description="Basic and acidic residues" evidence="5">
    <location>
        <begin position="51"/>
        <end position="61"/>
    </location>
</feature>
<dbReference type="SUPFAM" id="SSF57716">
    <property type="entry name" value="Glucocorticoid receptor-like (DNA-binding domain)"/>
    <property type="match status" value="1"/>
</dbReference>
<dbReference type="SUPFAM" id="SSF109635">
    <property type="entry name" value="DnaK suppressor protein DksA, alpha-hairpin domain"/>
    <property type="match status" value="1"/>
</dbReference>
<gene>
    <name evidence="7" type="ORF">HNR44_000468</name>
</gene>
<sequence>MLTKDQINKLQDRLLEMKKEHESHLPGEENRTDEETGELSNADNHPGDQGTELHEREKDVALENQSREQLQQVNQALEAIDEGTYGRCEICGEKIPYERLEAVPETSRCVHHADQTSNAYRPVEEDYMGASEAANDVESVVFDDEDTWDTVSEHGTSQTPSDLPESNIDYSNNNKDH</sequence>
<reference evidence="7 8" key="1">
    <citation type="submission" date="2020-08" db="EMBL/GenBank/DDBJ databases">
        <title>Genomic Encyclopedia of Type Strains, Phase IV (KMG-IV): sequencing the most valuable type-strain genomes for metagenomic binning, comparative biology and taxonomic classification.</title>
        <authorList>
            <person name="Goeker M."/>
        </authorList>
    </citation>
    <scope>NUCLEOTIDE SEQUENCE [LARGE SCALE GENOMIC DNA]</scope>
    <source>
        <strain evidence="7 8">DSM 21769</strain>
    </source>
</reference>
<dbReference type="PROSITE" id="PS51128">
    <property type="entry name" value="ZF_DKSA_2"/>
    <property type="match status" value="1"/>
</dbReference>
<dbReference type="InterPro" id="IPR014240">
    <property type="entry name" value="YteA"/>
</dbReference>
<evidence type="ECO:0000256" key="5">
    <source>
        <dbReference type="SAM" id="MobiDB-lite"/>
    </source>
</evidence>
<keyword evidence="1" id="KW-0479">Metal-binding</keyword>
<dbReference type="GO" id="GO:0008270">
    <property type="term" value="F:zinc ion binding"/>
    <property type="evidence" value="ECO:0007669"/>
    <property type="project" value="UniProtKB-KW"/>
</dbReference>
<feature type="compositionally biased region" description="Basic and acidic residues" evidence="5">
    <location>
        <begin position="1"/>
        <end position="34"/>
    </location>
</feature>
<dbReference type="InterPro" id="IPR000962">
    <property type="entry name" value="Znf_DskA_TraR"/>
</dbReference>
<dbReference type="EMBL" id="JACHHJ010000001">
    <property type="protein sequence ID" value="MBB6448519.1"/>
    <property type="molecule type" value="Genomic_DNA"/>
</dbReference>
<evidence type="ECO:0000313" key="7">
    <source>
        <dbReference type="EMBL" id="MBB6448519.1"/>
    </source>
</evidence>
<dbReference type="PANTHER" id="PTHR33823">
    <property type="entry name" value="RNA POLYMERASE-BINDING TRANSCRIPTION FACTOR DKSA-RELATED"/>
    <property type="match status" value="1"/>
</dbReference>
<dbReference type="PANTHER" id="PTHR33823:SF4">
    <property type="entry name" value="GENERAL STRESS PROTEIN 16O"/>
    <property type="match status" value="1"/>
</dbReference>
<evidence type="ECO:0000256" key="2">
    <source>
        <dbReference type="ARBA" id="ARBA00022771"/>
    </source>
</evidence>
<dbReference type="Pfam" id="PF01258">
    <property type="entry name" value="zf-dskA_traR"/>
    <property type="match status" value="1"/>
</dbReference>
<feature type="domain" description="Zinc finger DksA/TraR C4-type" evidence="6">
    <location>
        <begin position="83"/>
        <end position="110"/>
    </location>
</feature>
<dbReference type="InterPro" id="IPR037187">
    <property type="entry name" value="DnaK_N"/>
</dbReference>
<dbReference type="RefSeq" id="WP_184402504.1">
    <property type="nucleotide sequence ID" value="NZ_JACHHJ010000001.1"/>
</dbReference>
<feature type="compositionally biased region" description="Polar residues" evidence="5">
    <location>
        <begin position="168"/>
        <end position="177"/>
    </location>
</feature>
<evidence type="ECO:0000256" key="1">
    <source>
        <dbReference type="ARBA" id="ARBA00022723"/>
    </source>
</evidence>
<keyword evidence="2" id="KW-0863">Zinc-finger</keyword>
<organism evidence="7 8">
    <name type="scientific">Geomicrobium halophilum</name>
    <dbReference type="NCBI Taxonomy" id="549000"/>
    <lineage>
        <taxon>Bacteria</taxon>
        <taxon>Bacillati</taxon>
        <taxon>Bacillota</taxon>
        <taxon>Bacilli</taxon>
        <taxon>Bacillales</taxon>
        <taxon>Geomicrobium</taxon>
    </lineage>
</organism>
<comment type="caution">
    <text evidence="7">The sequence shown here is derived from an EMBL/GenBank/DDBJ whole genome shotgun (WGS) entry which is preliminary data.</text>
</comment>
<evidence type="ECO:0000259" key="6">
    <source>
        <dbReference type="Pfam" id="PF01258"/>
    </source>
</evidence>
<dbReference type="NCBIfam" id="TIGR02890">
    <property type="entry name" value="bacill_yteA"/>
    <property type="match status" value="1"/>
</dbReference>
<name>A0A841PIE9_9BACL</name>
<evidence type="ECO:0000256" key="3">
    <source>
        <dbReference type="ARBA" id="ARBA00022833"/>
    </source>
</evidence>
<keyword evidence="3" id="KW-0862">Zinc</keyword>
<feature type="compositionally biased region" description="Polar residues" evidence="5">
    <location>
        <begin position="149"/>
        <end position="161"/>
    </location>
</feature>
<dbReference type="Gene3D" id="1.20.120.910">
    <property type="entry name" value="DksA, coiled-coil domain"/>
    <property type="match status" value="1"/>
</dbReference>
<evidence type="ECO:0000256" key="4">
    <source>
        <dbReference type="PROSITE-ProRule" id="PRU00510"/>
    </source>
</evidence>
<comment type="caution">
    <text evidence="4">Lacks conserved residue(s) required for the propagation of feature annotation.</text>
</comment>
<protein>
    <submittedName>
        <fullName evidence="7">YteA family regulatory protein</fullName>
    </submittedName>
</protein>
<dbReference type="Proteomes" id="UP000568839">
    <property type="component" value="Unassembled WGS sequence"/>
</dbReference>